<dbReference type="EMBL" id="MLJW01005006">
    <property type="protein sequence ID" value="OIQ68950.1"/>
    <property type="molecule type" value="Genomic_DNA"/>
</dbReference>
<proteinExistence type="predicted"/>
<accession>A0A1J5PCA4</accession>
<comment type="caution">
    <text evidence="1">The sequence shown here is derived from an EMBL/GenBank/DDBJ whole genome shotgun (WGS) entry which is preliminary data.</text>
</comment>
<gene>
    <name evidence="1" type="ORF">GALL_494540</name>
</gene>
<dbReference type="InterPro" id="IPR003374">
    <property type="entry name" value="ApbE-like_sf"/>
</dbReference>
<dbReference type="SUPFAM" id="SSF143631">
    <property type="entry name" value="ApbE-like"/>
    <property type="match status" value="1"/>
</dbReference>
<sequence>MTVVARTAADADAAATLIANAVDLPGHPAVHRLPARALKADSDLGDRLVTVAVDALTRNDVETALDRGLATAQAMIARGLIGGAHLTLNTCHRATGAVAFNSPRLPEFTHA</sequence>
<evidence type="ECO:0000313" key="1">
    <source>
        <dbReference type="EMBL" id="OIQ68950.1"/>
    </source>
</evidence>
<reference evidence="1" key="1">
    <citation type="submission" date="2016-10" db="EMBL/GenBank/DDBJ databases">
        <title>Sequence of Gallionella enrichment culture.</title>
        <authorList>
            <person name="Poehlein A."/>
            <person name="Muehling M."/>
            <person name="Daniel R."/>
        </authorList>
    </citation>
    <scope>NUCLEOTIDE SEQUENCE</scope>
</reference>
<name>A0A1J5PCA4_9ZZZZ</name>
<protein>
    <submittedName>
        <fullName evidence="1">Uncharacterized protein</fullName>
    </submittedName>
</protein>
<dbReference type="Gene3D" id="3.10.520.10">
    <property type="entry name" value="ApbE-like domains"/>
    <property type="match status" value="1"/>
</dbReference>
<organism evidence="1">
    <name type="scientific">mine drainage metagenome</name>
    <dbReference type="NCBI Taxonomy" id="410659"/>
    <lineage>
        <taxon>unclassified sequences</taxon>
        <taxon>metagenomes</taxon>
        <taxon>ecological metagenomes</taxon>
    </lineage>
</organism>
<dbReference type="AlphaFoldDB" id="A0A1J5PCA4"/>